<comment type="caution">
    <text evidence="2">The sequence shown here is derived from an EMBL/GenBank/DDBJ whole genome shotgun (WGS) entry which is preliminary data.</text>
</comment>
<evidence type="ECO:0000256" key="1">
    <source>
        <dbReference type="SAM" id="Phobius"/>
    </source>
</evidence>
<name>A0A7C8VD89_ORBOL</name>
<feature type="transmembrane region" description="Helical" evidence="1">
    <location>
        <begin position="49"/>
        <end position="72"/>
    </location>
</feature>
<evidence type="ECO:0000313" key="2">
    <source>
        <dbReference type="EMBL" id="KAF3274463.1"/>
    </source>
</evidence>
<reference evidence="2 3" key="1">
    <citation type="submission" date="2020-01" db="EMBL/GenBank/DDBJ databases">
        <authorList>
            <person name="Palmer J.M."/>
        </authorList>
    </citation>
    <scope>NUCLEOTIDE SEQUENCE [LARGE SCALE GENOMIC DNA]</scope>
    <source>
        <strain evidence="2 3">TWF970</strain>
    </source>
</reference>
<sequence>MPARVLLRHSAVHYSQSPNIEFVQPRLCFQRPHLVQPPTIKWPLGRKLFGAWIGLINLRCLFLMTIWVFTIITMEIRSSSNITSNIVRERKGRKEMSRRRWSPGQYKWCPSILKLVL</sequence>
<dbReference type="EMBL" id="JAABOJ010000044">
    <property type="protein sequence ID" value="KAF3274463.1"/>
    <property type="molecule type" value="Genomic_DNA"/>
</dbReference>
<accession>A0A7C8VD89</accession>
<organism evidence="2 3">
    <name type="scientific">Orbilia oligospora</name>
    <name type="common">Nematode-trapping fungus</name>
    <name type="synonym">Arthrobotrys oligospora</name>
    <dbReference type="NCBI Taxonomy" id="2813651"/>
    <lineage>
        <taxon>Eukaryota</taxon>
        <taxon>Fungi</taxon>
        <taxon>Dikarya</taxon>
        <taxon>Ascomycota</taxon>
        <taxon>Pezizomycotina</taxon>
        <taxon>Orbiliomycetes</taxon>
        <taxon>Orbiliales</taxon>
        <taxon>Orbiliaceae</taxon>
        <taxon>Orbilia</taxon>
    </lineage>
</organism>
<proteinExistence type="predicted"/>
<keyword evidence="1" id="KW-0472">Membrane</keyword>
<keyword evidence="1" id="KW-0812">Transmembrane</keyword>
<dbReference type="OrthoDB" id="10274397at2759"/>
<dbReference type="Proteomes" id="UP000474640">
    <property type="component" value="Unassembled WGS sequence"/>
</dbReference>
<protein>
    <submittedName>
        <fullName evidence="2">Uncharacterized protein</fullName>
    </submittedName>
</protein>
<dbReference type="AlphaFoldDB" id="A0A7C8VD89"/>
<evidence type="ECO:0000313" key="3">
    <source>
        <dbReference type="Proteomes" id="UP000474640"/>
    </source>
</evidence>
<gene>
    <name evidence="2" type="ORF">TWF970_007975</name>
</gene>
<keyword evidence="1" id="KW-1133">Transmembrane helix</keyword>